<evidence type="ECO:0008006" key="4">
    <source>
        <dbReference type="Google" id="ProtNLM"/>
    </source>
</evidence>
<keyword evidence="3" id="KW-1185">Reference proteome</keyword>
<sequence>MNFLCLTATCLSLAVGALSATLVAMALPVPASALEIREAEAVVAVMDVLTEDMGEPMVTDAAGIFYDYDAYSGALIPDAGFDRAGWIAAYDAVAAGYLAMLSQAEFDAIFTGPLARLEASRLPEDQKAEMRSQVDALKAEAASVRAIGAAHAEVVRPLEGRLRVLFGSGDAQ</sequence>
<dbReference type="Proteomes" id="UP000194474">
    <property type="component" value="Unassembled WGS sequence"/>
</dbReference>
<dbReference type="AlphaFoldDB" id="A0A1Y6F6U0"/>
<dbReference type="RefSeq" id="WP_086470179.1">
    <property type="nucleotide sequence ID" value="NZ_FXWK01000001.1"/>
</dbReference>
<evidence type="ECO:0000313" key="2">
    <source>
        <dbReference type="EMBL" id="SMQ70604.1"/>
    </source>
</evidence>
<gene>
    <name evidence="2" type="ORF">SAMN06295905_1902</name>
</gene>
<accession>A0A1Y6F6U0</accession>
<proteinExistence type="predicted"/>
<dbReference type="OrthoDB" id="7950212at2"/>
<keyword evidence="1" id="KW-0732">Signal</keyword>
<feature type="signal peptide" evidence="1">
    <location>
        <begin position="1"/>
        <end position="26"/>
    </location>
</feature>
<feature type="chain" id="PRO_5013051554" description="DUF2059 domain-containing protein" evidence="1">
    <location>
        <begin position="27"/>
        <end position="172"/>
    </location>
</feature>
<organism evidence="2 3">
    <name type="scientific">Devosia lucknowensis</name>
    <dbReference type="NCBI Taxonomy" id="1096929"/>
    <lineage>
        <taxon>Bacteria</taxon>
        <taxon>Pseudomonadati</taxon>
        <taxon>Pseudomonadota</taxon>
        <taxon>Alphaproteobacteria</taxon>
        <taxon>Hyphomicrobiales</taxon>
        <taxon>Devosiaceae</taxon>
        <taxon>Devosia</taxon>
    </lineage>
</organism>
<evidence type="ECO:0000313" key="3">
    <source>
        <dbReference type="Proteomes" id="UP000194474"/>
    </source>
</evidence>
<dbReference type="EMBL" id="FXWK01000001">
    <property type="protein sequence ID" value="SMQ70604.1"/>
    <property type="molecule type" value="Genomic_DNA"/>
</dbReference>
<reference evidence="3" key="1">
    <citation type="submission" date="2017-04" db="EMBL/GenBank/DDBJ databases">
        <authorList>
            <person name="Varghese N."/>
            <person name="Submissions S."/>
        </authorList>
    </citation>
    <scope>NUCLEOTIDE SEQUENCE [LARGE SCALE GENOMIC DNA]</scope>
</reference>
<name>A0A1Y6F6U0_9HYPH</name>
<evidence type="ECO:0000256" key="1">
    <source>
        <dbReference type="SAM" id="SignalP"/>
    </source>
</evidence>
<protein>
    <recommendedName>
        <fullName evidence="4">DUF2059 domain-containing protein</fullName>
    </recommendedName>
</protein>